<dbReference type="AlphaFoldDB" id="A0A9N9Q8F4"/>
<proteinExistence type="inferred from homology"/>
<accession>A0A9N9Q8F4</accession>
<name>A0A9N9Q8F4_9CUCU</name>
<dbReference type="GO" id="GO:0016671">
    <property type="term" value="F:oxidoreductase activity, acting on a sulfur group of donors, disulfide as acceptor"/>
    <property type="evidence" value="ECO:0007669"/>
    <property type="project" value="InterPro"/>
</dbReference>
<dbReference type="EMBL" id="OU892277">
    <property type="protein sequence ID" value="CAG9759942.1"/>
    <property type="molecule type" value="Genomic_DNA"/>
</dbReference>
<sequence>MNPKYSRTLFFLIFVIILYKAFKFFIFPVRPTIKQIIIEDESGQRTEKVKVSVHYEALCPDSKFFITHQLVPVYNELKQFLLLDLIPYGKAETIIDENGKIDFHCQHDQVECFANKIHACVIDKITDPEIQVKFVACMITDNLLPEDAGERCGRELNLDFSPINKCAIEQEGSLLLKKHGERTNSLHPKVKFIPTIELNNNQSFETQAVILKNLLIAVCRVYQHKPPMCSKA</sequence>
<dbReference type="Pfam" id="PF03227">
    <property type="entry name" value="GILT"/>
    <property type="match status" value="1"/>
</dbReference>
<evidence type="ECO:0000256" key="2">
    <source>
        <dbReference type="ARBA" id="ARBA00023180"/>
    </source>
</evidence>
<protein>
    <recommendedName>
        <fullName evidence="5">Gamma-interferon-inducible lysosomal thiol reductase</fullName>
    </recommendedName>
</protein>
<dbReference type="PANTHER" id="PTHR13234:SF71">
    <property type="entry name" value="GAMMA-INTERFERON-INDUCIBLE LYSOSOMAL THIOL REDUCTASE-LIKE PROTEIN"/>
    <property type="match status" value="1"/>
</dbReference>
<keyword evidence="2" id="KW-0325">Glycoprotein</keyword>
<dbReference type="Proteomes" id="UP001152799">
    <property type="component" value="Chromosome 1"/>
</dbReference>
<comment type="similarity">
    <text evidence="1">Belongs to the GILT family.</text>
</comment>
<evidence type="ECO:0000313" key="4">
    <source>
        <dbReference type="Proteomes" id="UP001152799"/>
    </source>
</evidence>
<organism evidence="3 4">
    <name type="scientific">Ceutorhynchus assimilis</name>
    <name type="common">cabbage seed weevil</name>
    <dbReference type="NCBI Taxonomy" id="467358"/>
    <lineage>
        <taxon>Eukaryota</taxon>
        <taxon>Metazoa</taxon>
        <taxon>Ecdysozoa</taxon>
        <taxon>Arthropoda</taxon>
        <taxon>Hexapoda</taxon>
        <taxon>Insecta</taxon>
        <taxon>Pterygota</taxon>
        <taxon>Neoptera</taxon>
        <taxon>Endopterygota</taxon>
        <taxon>Coleoptera</taxon>
        <taxon>Polyphaga</taxon>
        <taxon>Cucujiformia</taxon>
        <taxon>Curculionidae</taxon>
        <taxon>Ceutorhynchinae</taxon>
        <taxon>Ceutorhynchus</taxon>
    </lineage>
</organism>
<gene>
    <name evidence="3" type="ORF">CEUTPL_LOCUS678</name>
</gene>
<reference evidence="3" key="1">
    <citation type="submission" date="2022-01" db="EMBL/GenBank/DDBJ databases">
        <authorList>
            <person name="King R."/>
        </authorList>
    </citation>
    <scope>NUCLEOTIDE SEQUENCE</scope>
</reference>
<keyword evidence="4" id="KW-1185">Reference proteome</keyword>
<evidence type="ECO:0000313" key="3">
    <source>
        <dbReference type="EMBL" id="CAG9759942.1"/>
    </source>
</evidence>
<evidence type="ECO:0000256" key="1">
    <source>
        <dbReference type="ARBA" id="ARBA00005679"/>
    </source>
</evidence>
<dbReference type="InterPro" id="IPR004911">
    <property type="entry name" value="Interferon-induced_GILT"/>
</dbReference>
<dbReference type="OrthoDB" id="958254at2759"/>
<evidence type="ECO:0008006" key="5">
    <source>
        <dbReference type="Google" id="ProtNLM"/>
    </source>
</evidence>
<dbReference type="PANTHER" id="PTHR13234">
    <property type="entry name" value="GAMMA-INTERFERON INDUCIBLE LYSOSOMAL THIOL REDUCTASE GILT"/>
    <property type="match status" value="1"/>
</dbReference>